<dbReference type="AlphaFoldDB" id="X8CNJ1"/>
<reference evidence="2" key="1">
    <citation type="submission" date="2014-01" db="EMBL/GenBank/DDBJ databases">
        <authorList>
            <person name="Brown-Elliot B."/>
            <person name="Wallace R."/>
            <person name="Lenaerts A."/>
            <person name="Ordway D."/>
            <person name="DeGroote M.A."/>
            <person name="Parker T."/>
            <person name="Sizemore C."/>
            <person name="Tallon L.J."/>
            <person name="Sadzewicz L.K."/>
            <person name="Sengamalay N."/>
            <person name="Fraser C.M."/>
            <person name="Hine E."/>
            <person name="Shefchek K.A."/>
            <person name="Das S.P."/>
            <person name="Tettelin H."/>
        </authorList>
    </citation>
    <scope>NUCLEOTIDE SEQUENCE [LARGE SCALE GENOMIC DNA]</scope>
    <source>
        <strain evidence="2">4042</strain>
    </source>
</reference>
<evidence type="ECO:0000256" key="1">
    <source>
        <dbReference type="SAM" id="MobiDB-lite"/>
    </source>
</evidence>
<dbReference type="EMBL" id="JAOB01000029">
    <property type="protein sequence ID" value="EUA56805.1"/>
    <property type="molecule type" value="Genomic_DNA"/>
</dbReference>
<proteinExistence type="predicted"/>
<dbReference type="PATRIC" id="fig|1299334.3.peg.2945"/>
<gene>
    <name evidence="2" type="ORF">I553_8859</name>
</gene>
<name>X8CNJ1_MYCXE</name>
<evidence type="ECO:0000313" key="2">
    <source>
        <dbReference type="EMBL" id="EUA56805.1"/>
    </source>
</evidence>
<feature type="compositionally biased region" description="Basic and acidic residues" evidence="1">
    <location>
        <begin position="15"/>
        <end position="34"/>
    </location>
</feature>
<organism evidence="2">
    <name type="scientific">Mycobacterium xenopi 4042</name>
    <dbReference type="NCBI Taxonomy" id="1299334"/>
    <lineage>
        <taxon>Bacteria</taxon>
        <taxon>Bacillati</taxon>
        <taxon>Actinomycetota</taxon>
        <taxon>Actinomycetes</taxon>
        <taxon>Mycobacteriales</taxon>
        <taxon>Mycobacteriaceae</taxon>
        <taxon>Mycobacterium</taxon>
    </lineage>
</organism>
<protein>
    <submittedName>
        <fullName evidence="2">Uncharacterized protein</fullName>
    </submittedName>
</protein>
<feature type="region of interest" description="Disordered" evidence="1">
    <location>
        <begin position="12"/>
        <end position="41"/>
    </location>
</feature>
<sequence>MTRLLVAALALDGGEVQRERKRETGEQARHEEQPRPPQPRR</sequence>
<accession>X8CNJ1</accession>
<comment type="caution">
    <text evidence="2">The sequence shown here is derived from an EMBL/GenBank/DDBJ whole genome shotgun (WGS) entry which is preliminary data.</text>
</comment>